<dbReference type="Pfam" id="PF13240">
    <property type="entry name" value="Zn_Ribbon_1"/>
    <property type="match status" value="1"/>
</dbReference>
<dbReference type="EMBL" id="BARU01044314">
    <property type="protein sequence ID" value="GAH77099.1"/>
    <property type="molecule type" value="Genomic_DNA"/>
</dbReference>
<dbReference type="AlphaFoldDB" id="X1JFJ1"/>
<accession>X1JFJ1</accession>
<dbReference type="InterPro" id="IPR026870">
    <property type="entry name" value="Zinc_ribbon_dom"/>
</dbReference>
<evidence type="ECO:0000259" key="1">
    <source>
        <dbReference type="Pfam" id="PF13240"/>
    </source>
</evidence>
<name>X1JFJ1_9ZZZZ</name>
<sequence length="69" mass="7941">MPKFCPYCGNPVKGSDKFCIICGKPLLADIPKREKKPEIKDTKKEEESFINSIACIVYKHIKVVDFFDF</sequence>
<proteinExistence type="predicted"/>
<reference evidence="2" key="1">
    <citation type="journal article" date="2014" name="Front. Microbiol.">
        <title>High frequency of phylogenetically diverse reductive dehalogenase-homologous genes in deep subseafloor sedimentary metagenomes.</title>
        <authorList>
            <person name="Kawai M."/>
            <person name="Futagami T."/>
            <person name="Toyoda A."/>
            <person name="Takaki Y."/>
            <person name="Nishi S."/>
            <person name="Hori S."/>
            <person name="Arai W."/>
            <person name="Tsubouchi T."/>
            <person name="Morono Y."/>
            <person name="Uchiyama I."/>
            <person name="Ito T."/>
            <person name="Fujiyama A."/>
            <person name="Inagaki F."/>
            <person name="Takami H."/>
        </authorList>
    </citation>
    <scope>NUCLEOTIDE SEQUENCE</scope>
    <source>
        <strain evidence="2">Expedition CK06-06</strain>
    </source>
</reference>
<gene>
    <name evidence="2" type="ORF">S03H2_67627</name>
</gene>
<comment type="caution">
    <text evidence="2">The sequence shown here is derived from an EMBL/GenBank/DDBJ whole genome shotgun (WGS) entry which is preliminary data.</text>
</comment>
<feature type="domain" description="Zinc-ribbon" evidence="1">
    <location>
        <begin position="4"/>
        <end position="26"/>
    </location>
</feature>
<protein>
    <recommendedName>
        <fullName evidence="1">Zinc-ribbon domain-containing protein</fullName>
    </recommendedName>
</protein>
<evidence type="ECO:0000313" key="2">
    <source>
        <dbReference type="EMBL" id="GAH77099.1"/>
    </source>
</evidence>
<organism evidence="2">
    <name type="scientific">marine sediment metagenome</name>
    <dbReference type="NCBI Taxonomy" id="412755"/>
    <lineage>
        <taxon>unclassified sequences</taxon>
        <taxon>metagenomes</taxon>
        <taxon>ecological metagenomes</taxon>
    </lineage>
</organism>